<dbReference type="PANTHER" id="PTHR23517:SF3">
    <property type="entry name" value="INTEGRAL MEMBRANE TRANSPORT PROTEIN"/>
    <property type="match status" value="1"/>
</dbReference>
<feature type="transmembrane region" description="Helical" evidence="7">
    <location>
        <begin position="91"/>
        <end position="108"/>
    </location>
</feature>
<keyword evidence="2" id="KW-0813">Transport</keyword>
<keyword evidence="10" id="KW-1185">Reference proteome</keyword>
<evidence type="ECO:0000256" key="1">
    <source>
        <dbReference type="ARBA" id="ARBA00004651"/>
    </source>
</evidence>
<evidence type="ECO:0000259" key="8">
    <source>
        <dbReference type="PROSITE" id="PS50850"/>
    </source>
</evidence>
<dbReference type="Gene3D" id="1.20.1250.20">
    <property type="entry name" value="MFS general substrate transporter like domains"/>
    <property type="match status" value="1"/>
</dbReference>
<dbReference type="SUPFAM" id="SSF103473">
    <property type="entry name" value="MFS general substrate transporter"/>
    <property type="match status" value="1"/>
</dbReference>
<evidence type="ECO:0000256" key="5">
    <source>
        <dbReference type="ARBA" id="ARBA00022989"/>
    </source>
</evidence>
<feature type="transmembrane region" description="Helical" evidence="7">
    <location>
        <begin position="39"/>
        <end position="58"/>
    </location>
</feature>
<organism evidence="9 10">
    <name type="scientific">Saccharopolyspora ipomoeae</name>
    <dbReference type="NCBI Taxonomy" id="3042027"/>
    <lineage>
        <taxon>Bacteria</taxon>
        <taxon>Bacillati</taxon>
        <taxon>Actinomycetota</taxon>
        <taxon>Actinomycetes</taxon>
        <taxon>Pseudonocardiales</taxon>
        <taxon>Pseudonocardiaceae</taxon>
        <taxon>Saccharopolyspora</taxon>
    </lineage>
</organism>
<evidence type="ECO:0000256" key="4">
    <source>
        <dbReference type="ARBA" id="ARBA00022692"/>
    </source>
</evidence>
<dbReference type="InterPro" id="IPR036259">
    <property type="entry name" value="MFS_trans_sf"/>
</dbReference>
<comment type="caution">
    <text evidence="9">The sequence shown here is derived from an EMBL/GenBank/DDBJ whole genome shotgun (WGS) entry which is preliminary data.</text>
</comment>
<name>A0ABT6PT28_9PSEU</name>
<evidence type="ECO:0000256" key="2">
    <source>
        <dbReference type="ARBA" id="ARBA00022448"/>
    </source>
</evidence>
<evidence type="ECO:0000256" key="7">
    <source>
        <dbReference type="SAM" id="Phobius"/>
    </source>
</evidence>
<evidence type="ECO:0000313" key="10">
    <source>
        <dbReference type="Proteomes" id="UP001237595"/>
    </source>
</evidence>
<feature type="transmembrane region" description="Helical" evidence="7">
    <location>
        <begin position="275"/>
        <end position="299"/>
    </location>
</feature>
<feature type="domain" description="Major facilitator superfamily (MFS) profile" evidence="8">
    <location>
        <begin position="1"/>
        <end position="385"/>
    </location>
</feature>
<keyword evidence="5 7" id="KW-1133">Transmembrane helix</keyword>
<dbReference type="RefSeq" id="WP_281456895.1">
    <property type="nucleotide sequence ID" value="NZ_JASAOF010000011.1"/>
</dbReference>
<keyword evidence="4 7" id="KW-0812">Transmembrane</keyword>
<comment type="subcellular location">
    <subcellularLocation>
        <location evidence="1">Cell membrane</location>
        <topology evidence="1">Multi-pass membrane protein</topology>
    </subcellularLocation>
</comment>
<dbReference type="InterPro" id="IPR011701">
    <property type="entry name" value="MFS"/>
</dbReference>
<feature type="transmembrane region" description="Helical" evidence="7">
    <location>
        <begin position="243"/>
        <end position="263"/>
    </location>
</feature>
<feature type="transmembrane region" description="Helical" evidence="7">
    <location>
        <begin position="161"/>
        <end position="181"/>
    </location>
</feature>
<feature type="transmembrane region" description="Helical" evidence="7">
    <location>
        <begin position="65"/>
        <end position="85"/>
    </location>
</feature>
<dbReference type="PROSITE" id="PS50850">
    <property type="entry name" value="MFS"/>
    <property type="match status" value="1"/>
</dbReference>
<accession>A0ABT6PT28</accession>
<evidence type="ECO:0000256" key="3">
    <source>
        <dbReference type="ARBA" id="ARBA00022475"/>
    </source>
</evidence>
<feature type="transmembrane region" description="Helical" evidence="7">
    <location>
        <begin position="211"/>
        <end position="231"/>
    </location>
</feature>
<sequence length="385" mass="38990">MSPWRVALVVQATCGQAFWLGIRVVVGYRALEAGGGPEFLGLLATAFAAPALVASIPVGKVTDRLGGAGVTAVGLLLSGTGAIVALSDDGLAMLLAGALIMGLGQQLLMVGQQTFIAHVGAGSDAAFGTLTAASSIGQMIGPPVVTAVLAVENGLASGTEGGLVACLLFLVLALPLTPRLLRTDRALRSQRGSSPGERPGTRKLLRLPGMWRSLVVSGAVLVTLDLLYAFIPVWAVEQGVDPRAVGLLLALRAAVSLITRTGLSRLVNRFGRLPLIATSVLAGAVALGGLPLVGAWGAVPVMVGLGIALGLPQPLTMAWVTSLSPPSSHGAALGLRLTVNRMAQVSLPLLVGAVLGPVGVIGVFWANAALLLGAAGSVIARRRRD</sequence>
<keyword evidence="6 7" id="KW-0472">Membrane</keyword>
<dbReference type="InterPro" id="IPR050171">
    <property type="entry name" value="MFS_Transporters"/>
</dbReference>
<dbReference type="EMBL" id="JASAOF010000011">
    <property type="protein sequence ID" value="MDI2030581.1"/>
    <property type="molecule type" value="Genomic_DNA"/>
</dbReference>
<evidence type="ECO:0000313" key="9">
    <source>
        <dbReference type="EMBL" id="MDI2030581.1"/>
    </source>
</evidence>
<reference evidence="9 10" key="1">
    <citation type="submission" date="2023-04" db="EMBL/GenBank/DDBJ databases">
        <title>Draft genome sequence of Saccharopolyspora sp. TS4A08 isolated from sweet potato rhizospheric soil.</title>
        <authorList>
            <person name="Suksaard P."/>
            <person name="Duangmal K."/>
        </authorList>
    </citation>
    <scope>NUCLEOTIDE SEQUENCE [LARGE SCALE GENOMIC DNA]</scope>
    <source>
        <strain evidence="9 10">TS4A08</strain>
    </source>
</reference>
<gene>
    <name evidence="9" type="ORF">QFW96_18250</name>
</gene>
<dbReference type="Proteomes" id="UP001237595">
    <property type="component" value="Unassembled WGS sequence"/>
</dbReference>
<dbReference type="InterPro" id="IPR020846">
    <property type="entry name" value="MFS_dom"/>
</dbReference>
<protein>
    <submittedName>
        <fullName evidence="9">MFS transporter</fullName>
    </submittedName>
</protein>
<evidence type="ECO:0000256" key="6">
    <source>
        <dbReference type="ARBA" id="ARBA00023136"/>
    </source>
</evidence>
<dbReference type="PANTHER" id="PTHR23517">
    <property type="entry name" value="RESISTANCE PROTEIN MDTM, PUTATIVE-RELATED-RELATED"/>
    <property type="match status" value="1"/>
</dbReference>
<proteinExistence type="predicted"/>
<keyword evidence="3" id="KW-1003">Cell membrane</keyword>
<dbReference type="Pfam" id="PF07690">
    <property type="entry name" value="MFS_1"/>
    <property type="match status" value="1"/>
</dbReference>
<feature type="transmembrane region" description="Helical" evidence="7">
    <location>
        <begin position="347"/>
        <end position="380"/>
    </location>
</feature>